<gene>
    <name evidence="2" type="ORF">AB852_08380</name>
</gene>
<dbReference type="RefSeq" id="WP_107499146.1">
    <property type="nucleotide sequence ID" value="NZ_LFBV01000001.1"/>
</dbReference>
<dbReference type="STRING" id="1048205.AB852_08380"/>
<feature type="compositionally biased region" description="Gly residues" evidence="1">
    <location>
        <begin position="101"/>
        <end position="110"/>
    </location>
</feature>
<feature type="compositionally biased region" description="Basic residues" evidence="1">
    <location>
        <begin position="15"/>
        <end position="26"/>
    </location>
</feature>
<protein>
    <recommendedName>
        <fullName evidence="4">Hydrogenase expression protein HypF</fullName>
    </recommendedName>
</protein>
<feature type="compositionally biased region" description="Low complexity" evidence="1">
    <location>
        <begin position="406"/>
        <end position="417"/>
    </location>
</feature>
<evidence type="ECO:0000313" key="3">
    <source>
        <dbReference type="Proteomes" id="UP000186455"/>
    </source>
</evidence>
<feature type="compositionally biased region" description="Low complexity" evidence="1">
    <location>
        <begin position="111"/>
        <end position="146"/>
    </location>
</feature>
<sequence>MSTEEETAASGTPRPRGRNAPRHAAPRKPLLTRLHMPAGKAIAIAAMPTAVLMGMGLTPTLAQARPVVPDNPFQDGPCVTAPDTVPPGKSATEAEEKPGAEAGGKSGGKSGTESGEPSGAAATPTPDPATAPATDAPATDAPAARSPDARDGDGSRAGKPASGRPEAGKPTGGTTEARGPDAVRTPGRPEPAPAPSPTGDRDRDADEDRDSDRDRDRGSGPGPGPAPTSSAPTPSARAREPVTRTSPTPAPARTRLPSHPLDRLNPLDPLGVGRAVEDLLSPLRPRVPAITGSATPTPTRTPGGHGTGTPERERDDDGDGGDEGEQPDADDEESGTPGTGDPATPTGPAGSAGTTAPDAPDGPAQPDEPTGAATPTPATPSGTSGATPTPTPTGTPGATPTPGPTKSPSAADPMAPDADGKVPFPCVVERKVAGDAERPPAMIPNQPWHLEASSLLLKGLDYQGVVNLTMPNGRTKQALKFVSADGVDIGDLHQIVDAPGGRKYHVQAGRGTISTIRGGTVTMYTERLEGNLFGLIPVVFDPEHPPPLNIPVAYFTQVRIVQAGQFGGDLTIPQLHQSVTG</sequence>
<keyword evidence="3" id="KW-1185">Reference proteome</keyword>
<proteinExistence type="predicted"/>
<feature type="compositionally biased region" description="Low complexity" evidence="1">
    <location>
        <begin position="335"/>
        <end position="388"/>
    </location>
</feature>
<evidence type="ECO:0000256" key="1">
    <source>
        <dbReference type="SAM" id="MobiDB-lite"/>
    </source>
</evidence>
<feature type="region of interest" description="Disordered" evidence="1">
    <location>
        <begin position="1"/>
        <end position="33"/>
    </location>
</feature>
<dbReference type="EMBL" id="LFBV01000001">
    <property type="protein sequence ID" value="OKH96555.1"/>
    <property type="molecule type" value="Genomic_DNA"/>
</dbReference>
<feature type="compositionally biased region" description="Low complexity" evidence="1">
    <location>
        <begin position="243"/>
        <end position="258"/>
    </location>
</feature>
<comment type="caution">
    <text evidence="2">The sequence shown here is derived from an EMBL/GenBank/DDBJ whole genome shotgun (WGS) entry which is preliminary data.</text>
</comment>
<feature type="compositionally biased region" description="Low complexity" evidence="1">
    <location>
        <begin position="291"/>
        <end position="302"/>
    </location>
</feature>
<evidence type="ECO:0000313" key="2">
    <source>
        <dbReference type="EMBL" id="OKH96555.1"/>
    </source>
</evidence>
<feature type="compositionally biased region" description="Pro residues" evidence="1">
    <location>
        <begin position="389"/>
        <end position="405"/>
    </location>
</feature>
<feature type="compositionally biased region" description="Acidic residues" evidence="1">
    <location>
        <begin position="316"/>
        <end position="334"/>
    </location>
</feature>
<feature type="region of interest" description="Disordered" evidence="1">
    <location>
        <begin position="65"/>
        <end position="422"/>
    </location>
</feature>
<feature type="compositionally biased region" description="Low complexity" evidence="1">
    <location>
        <begin position="227"/>
        <end position="236"/>
    </location>
</feature>
<feature type="compositionally biased region" description="Basic and acidic residues" evidence="1">
    <location>
        <begin position="147"/>
        <end position="156"/>
    </location>
</feature>
<dbReference type="Proteomes" id="UP000186455">
    <property type="component" value="Unassembled WGS sequence"/>
</dbReference>
<name>A0A1Q4VFF3_9ACTN</name>
<reference evidence="2 3" key="1">
    <citation type="submission" date="2015-06" db="EMBL/GenBank/DDBJ databases">
        <title>Cloning and characterization of the uncialamcin biosynthetic gene cluster.</title>
        <authorList>
            <person name="Yan X."/>
            <person name="Huang T."/>
            <person name="Ge H."/>
            <person name="Shen B."/>
        </authorList>
    </citation>
    <scope>NUCLEOTIDE SEQUENCE [LARGE SCALE GENOMIC DNA]</scope>
    <source>
        <strain evidence="2 3">DCA2648</strain>
    </source>
</reference>
<feature type="compositionally biased region" description="Basic and acidic residues" evidence="1">
    <location>
        <begin position="199"/>
        <end position="218"/>
    </location>
</feature>
<evidence type="ECO:0008006" key="4">
    <source>
        <dbReference type="Google" id="ProtNLM"/>
    </source>
</evidence>
<organism evidence="2 3">
    <name type="scientific">Streptomyces uncialis</name>
    <dbReference type="NCBI Taxonomy" id="1048205"/>
    <lineage>
        <taxon>Bacteria</taxon>
        <taxon>Bacillati</taxon>
        <taxon>Actinomycetota</taxon>
        <taxon>Actinomycetes</taxon>
        <taxon>Kitasatosporales</taxon>
        <taxon>Streptomycetaceae</taxon>
        <taxon>Streptomyces</taxon>
    </lineage>
</organism>
<accession>A0A1Q4VFF3</accession>
<dbReference type="AlphaFoldDB" id="A0A1Q4VFF3"/>